<accession>A0ABP9TJB5</accession>
<evidence type="ECO:0000256" key="6">
    <source>
        <dbReference type="SAM" id="Phobius"/>
    </source>
</evidence>
<comment type="subcellular location">
    <subcellularLocation>
        <location evidence="1">Membrane</location>
        <topology evidence="1">Multi-pass membrane protein</topology>
    </subcellularLocation>
</comment>
<organism evidence="7 8">
    <name type="scientific">Paeniglutamicibacter antarcticus</name>
    <dbReference type="NCBI Taxonomy" id="494023"/>
    <lineage>
        <taxon>Bacteria</taxon>
        <taxon>Bacillati</taxon>
        <taxon>Actinomycetota</taxon>
        <taxon>Actinomycetes</taxon>
        <taxon>Micrococcales</taxon>
        <taxon>Micrococcaceae</taxon>
        <taxon>Paeniglutamicibacter</taxon>
    </lineage>
</organism>
<evidence type="ECO:0000256" key="5">
    <source>
        <dbReference type="ARBA" id="ARBA00023136"/>
    </source>
</evidence>
<evidence type="ECO:0000313" key="7">
    <source>
        <dbReference type="EMBL" id="GAA5225877.1"/>
    </source>
</evidence>
<dbReference type="PANTHER" id="PTHR30028:SF0">
    <property type="entry name" value="PROTEIN ALUMINUM SENSITIVE 3"/>
    <property type="match status" value="1"/>
</dbReference>
<evidence type="ECO:0000256" key="3">
    <source>
        <dbReference type="ARBA" id="ARBA00022692"/>
    </source>
</evidence>
<comment type="caution">
    <text evidence="7">The sequence shown here is derived from an EMBL/GenBank/DDBJ whole genome shotgun (WGS) entry which is preliminary data.</text>
</comment>
<evidence type="ECO:0000256" key="2">
    <source>
        <dbReference type="ARBA" id="ARBA00005268"/>
    </source>
</evidence>
<name>A0ABP9TJB5_9MICC</name>
<dbReference type="Pfam" id="PF03649">
    <property type="entry name" value="UPF0014"/>
    <property type="match status" value="1"/>
</dbReference>
<dbReference type="EMBL" id="BAABLK010000006">
    <property type="protein sequence ID" value="GAA5225877.1"/>
    <property type="molecule type" value="Genomic_DNA"/>
</dbReference>
<evidence type="ECO:0000256" key="4">
    <source>
        <dbReference type="ARBA" id="ARBA00022989"/>
    </source>
</evidence>
<feature type="transmembrane region" description="Helical" evidence="6">
    <location>
        <begin position="76"/>
        <end position="96"/>
    </location>
</feature>
<keyword evidence="4 6" id="KW-1133">Transmembrane helix</keyword>
<protein>
    <submittedName>
        <fullName evidence="7">ABC transporter permease</fullName>
    </submittedName>
</protein>
<gene>
    <name evidence="7" type="ORF">GCM10025778_04070</name>
</gene>
<keyword evidence="5 6" id="KW-0472">Membrane</keyword>
<evidence type="ECO:0000313" key="8">
    <source>
        <dbReference type="Proteomes" id="UP001501257"/>
    </source>
</evidence>
<proteinExistence type="inferred from homology"/>
<dbReference type="Proteomes" id="UP001501257">
    <property type="component" value="Unassembled WGS sequence"/>
</dbReference>
<sequence>MQLAAVTLLLRGVDSVPWTAVLFIILMLATASLTTARRAASLPLGARSAVIGTTSGAVLSITIILGTGLVSLGPTSVIAVAGIVIGGCMTVSTLSLRHYLANVRTRRDEVEGWLALGALPRTATDLPRLIAVREALIPNLDQTKSTGLVTLPGAFVGALFGGASALEAAQFQLVVLAGLALGGTVTALVATHVASGSVSLPADG</sequence>
<evidence type="ECO:0000256" key="1">
    <source>
        <dbReference type="ARBA" id="ARBA00004141"/>
    </source>
</evidence>
<comment type="similarity">
    <text evidence="2">Belongs to the UPF0014 family.</text>
</comment>
<keyword evidence="8" id="KW-1185">Reference proteome</keyword>
<feature type="transmembrane region" description="Helical" evidence="6">
    <location>
        <begin position="48"/>
        <end position="70"/>
    </location>
</feature>
<keyword evidence="3 6" id="KW-0812">Transmembrane</keyword>
<dbReference type="InterPro" id="IPR005226">
    <property type="entry name" value="UPF0014_fam"/>
</dbReference>
<feature type="transmembrane region" description="Helical" evidence="6">
    <location>
        <begin position="173"/>
        <end position="194"/>
    </location>
</feature>
<dbReference type="PANTHER" id="PTHR30028">
    <property type="entry name" value="UPF0014 INNER MEMBRANE PROTEIN YBBM-RELATED"/>
    <property type="match status" value="1"/>
</dbReference>
<feature type="transmembrane region" description="Helical" evidence="6">
    <location>
        <begin position="16"/>
        <end position="36"/>
    </location>
</feature>
<reference evidence="8" key="1">
    <citation type="journal article" date="2019" name="Int. J. Syst. Evol. Microbiol.">
        <title>The Global Catalogue of Microorganisms (GCM) 10K type strain sequencing project: providing services to taxonomists for standard genome sequencing and annotation.</title>
        <authorList>
            <consortium name="The Broad Institute Genomics Platform"/>
            <consortium name="The Broad Institute Genome Sequencing Center for Infectious Disease"/>
            <person name="Wu L."/>
            <person name="Ma J."/>
        </authorList>
    </citation>
    <scope>NUCLEOTIDE SEQUENCE [LARGE SCALE GENOMIC DNA]</scope>
    <source>
        <strain evidence="8">JCM 18952</strain>
    </source>
</reference>